<reference evidence="2" key="1">
    <citation type="submission" date="2020-06" db="EMBL/GenBank/DDBJ databases">
        <authorList>
            <person name="Li T."/>
            <person name="Hu X."/>
            <person name="Zhang T."/>
            <person name="Song X."/>
            <person name="Zhang H."/>
            <person name="Dai N."/>
            <person name="Sheng W."/>
            <person name="Hou X."/>
            <person name="Wei L."/>
        </authorList>
    </citation>
    <scope>NUCLEOTIDE SEQUENCE</scope>
    <source>
        <strain evidence="2">3651</strain>
        <tissue evidence="2">Leaf</tissue>
    </source>
</reference>
<gene>
    <name evidence="2" type="ORF">Salat_2771000</name>
</gene>
<feature type="region of interest" description="Disordered" evidence="1">
    <location>
        <begin position="1"/>
        <end position="53"/>
    </location>
</feature>
<feature type="compositionally biased region" description="Basic and acidic residues" evidence="1">
    <location>
        <begin position="1"/>
        <end position="23"/>
    </location>
</feature>
<dbReference type="AlphaFoldDB" id="A0AAE2C951"/>
<evidence type="ECO:0000256" key="1">
    <source>
        <dbReference type="SAM" id="MobiDB-lite"/>
    </source>
</evidence>
<protein>
    <submittedName>
        <fullName evidence="2">Uncharacterized protein</fullName>
    </submittedName>
</protein>
<sequence length="132" mass="13860">MGKNNSERNRERKKNEEGKKGEDTSAVAETSSTEAGGGILMGRTTGGGGRWHGDAVESSWALPAVSSAQSIVDAGSIVGVLAEITTAGCQWRRTLEMTAAAVKRRGGAPLNLCECVSKDGALIPKLGFSYFW</sequence>
<evidence type="ECO:0000313" key="3">
    <source>
        <dbReference type="Proteomes" id="UP001293254"/>
    </source>
</evidence>
<dbReference type="Proteomes" id="UP001293254">
    <property type="component" value="Unassembled WGS sequence"/>
</dbReference>
<accession>A0AAE2C951</accession>
<dbReference type="EMBL" id="JACGWO010000012">
    <property type="protein sequence ID" value="KAK4413583.1"/>
    <property type="molecule type" value="Genomic_DNA"/>
</dbReference>
<feature type="compositionally biased region" description="Gly residues" evidence="1">
    <location>
        <begin position="35"/>
        <end position="50"/>
    </location>
</feature>
<proteinExistence type="predicted"/>
<name>A0AAE2C951_9LAMI</name>
<organism evidence="2 3">
    <name type="scientific">Sesamum alatum</name>
    <dbReference type="NCBI Taxonomy" id="300844"/>
    <lineage>
        <taxon>Eukaryota</taxon>
        <taxon>Viridiplantae</taxon>
        <taxon>Streptophyta</taxon>
        <taxon>Embryophyta</taxon>
        <taxon>Tracheophyta</taxon>
        <taxon>Spermatophyta</taxon>
        <taxon>Magnoliopsida</taxon>
        <taxon>eudicotyledons</taxon>
        <taxon>Gunneridae</taxon>
        <taxon>Pentapetalae</taxon>
        <taxon>asterids</taxon>
        <taxon>lamiids</taxon>
        <taxon>Lamiales</taxon>
        <taxon>Pedaliaceae</taxon>
        <taxon>Sesamum</taxon>
    </lineage>
</organism>
<keyword evidence="3" id="KW-1185">Reference proteome</keyword>
<comment type="caution">
    <text evidence="2">The sequence shown here is derived from an EMBL/GenBank/DDBJ whole genome shotgun (WGS) entry which is preliminary data.</text>
</comment>
<evidence type="ECO:0000313" key="2">
    <source>
        <dbReference type="EMBL" id="KAK4413583.1"/>
    </source>
</evidence>
<reference evidence="2" key="2">
    <citation type="journal article" date="2024" name="Plant">
        <title>Genomic evolution and insights into agronomic trait innovations of Sesamum species.</title>
        <authorList>
            <person name="Miao H."/>
            <person name="Wang L."/>
            <person name="Qu L."/>
            <person name="Liu H."/>
            <person name="Sun Y."/>
            <person name="Le M."/>
            <person name="Wang Q."/>
            <person name="Wei S."/>
            <person name="Zheng Y."/>
            <person name="Lin W."/>
            <person name="Duan Y."/>
            <person name="Cao H."/>
            <person name="Xiong S."/>
            <person name="Wang X."/>
            <person name="Wei L."/>
            <person name="Li C."/>
            <person name="Ma Q."/>
            <person name="Ju M."/>
            <person name="Zhao R."/>
            <person name="Li G."/>
            <person name="Mu C."/>
            <person name="Tian Q."/>
            <person name="Mei H."/>
            <person name="Zhang T."/>
            <person name="Gao T."/>
            <person name="Zhang H."/>
        </authorList>
    </citation>
    <scope>NUCLEOTIDE SEQUENCE</scope>
    <source>
        <strain evidence="2">3651</strain>
    </source>
</reference>